<dbReference type="Pfam" id="PF00564">
    <property type="entry name" value="PB1"/>
    <property type="match status" value="1"/>
</dbReference>
<dbReference type="SMART" id="SM00666">
    <property type="entry name" value="PB1"/>
    <property type="match status" value="1"/>
</dbReference>
<dbReference type="SUPFAM" id="SSF54277">
    <property type="entry name" value="CAD &amp; PB1 domains"/>
    <property type="match status" value="1"/>
</dbReference>
<dbReference type="AlphaFoldDB" id="A0AAP0R3S8"/>
<dbReference type="Gene3D" id="3.10.20.90">
    <property type="entry name" value="Phosphatidylinositol 3-kinase Catalytic Subunit, Chain A, domain 1"/>
    <property type="match status" value="1"/>
</dbReference>
<dbReference type="CDD" id="cd06410">
    <property type="entry name" value="PB1_UP2"/>
    <property type="match status" value="1"/>
</dbReference>
<accession>A0AAP0R3S8</accession>
<feature type="domain" description="PB1" evidence="2">
    <location>
        <begin position="48"/>
        <end position="138"/>
    </location>
</feature>
<feature type="compositionally biased region" description="Polar residues" evidence="1">
    <location>
        <begin position="1"/>
        <end position="22"/>
    </location>
</feature>
<feature type="region of interest" description="Disordered" evidence="1">
    <location>
        <begin position="1"/>
        <end position="33"/>
    </location>
</feature>
<dbReference type="PANTHER" id="PTHR31066:SF33">
    <property type="entry name" value="OS07G0556300 PROTEIN"/>
    <property type="match status" value="1"/>
</dbReference>
<evidence type="ECO:0000256" key="1">
    <source>
        <dbReference type="SAM" id="MobiDB-lite"/>
    </source>
</evidence>
<dbReference type="InterPro" id="IPR053198">
    <property type="entry name" value="Gynoecium_Dev_Regulator"/>
</dbReference>
<evidence type="ECO:0000313" key="4">
    <source>
        <dbReference type="Proteomes" id="UP001415857"/>
    </source>
</evidence>
<sequence length="428" mass="46168">MTSHQPSELDNGTTESVNSSPRSDAPSHDMQPRVRFMCSSGGKILPRPHDNQLRYVGGDTRMVVVHRHTTFAALLNKLSKISGTANINIKYQLPNEDLDALISVTTDEDVENMMEEYERLAHSLGSKTARLRLFLFPNIPTGNDSRSSSISSLLDGSSRRENWFFDALNGGAAAELERGRSEVSSIFSEAPDYLFGLDTSDETQLREPKPKTRNALPENVSVSDPGSPAPVISSPFCSTSSQHCVPPIPDLPHVKTKPDDAVSVVGLKENQIEGFVETGEIPVSQPAAIAGNPTWHYLPDSHYPVASVQPMPVYYVSGPAPPGNVPVQPVPIQASYVQQFPAPVGQIPVGFHQPVPGVGQMYSGGMRPVAALDPYDMRARVVPAMVNQQMYYGVRNAGMVPVYPGMVAPGGEELQGSGADPRTGQASQ</sequence>
<organism evidence="3 4">
    <name type="scientific">Liquidambar formosana</name>
    <name type="common">Formosan gum</name>
    <dbReference type="NCBI Taxonomy" id="63359"/>
    <lineage>
        <taxon>Eukaryota</taxon>
        <taxon>Viridiplantae</taxon>
        <taxon>Streptophyta</taxon>
        <taxon>Embryophyta</taxon>
        <taxon>Tracheophyta</taxon>
        <taxon>Spermatophyta</taxon>
        <taxon>Magnoliopsida</taxon>
        <taxon>eudicotyledons</taxon>
        <taxon>Gunneridae</taxon>
        <taxon>Pentapetalae</taxon>
        <taxon>Saxifragales</taxon>
        <taxon>Altingiaceae</taxon>
        <taxon>Liquidambar</taxon>
    </lineage>
</organism>
<dbReference type="InterPro" id="IPR000270">
    <property type="entry name" value="PB1_dom"/>
</dbReference>
<dbReference type="EMBL" id="JBBPBK010000016">
    <property type="protein sequence ID" value="KAK9267420.1"/>
    <property type="molecule type" value="Genomic_DNA"/>
</dbReference>
<reference evidence="3 4" key="1">
    <citation type="journal article" date="2024" name="Plant J.">
        <title>Genome sequences and population genomics reveal climatic adaptation and genomic divergence between two closely related sweetgum species.</title>
        <authorList>
            <person name="Xu W.Q."/>
            <person name="Ren C.Q."/>
            <person name="Zhang X.Y."/>
            <person name="Comes H.P."/>
            <person name="Liu X.H."/>
            <person name="Li Y.G."/>
            <person name="Kettle C.J."/>
            <person name="Jalonen R."/>
            <person name="Gaisberger H."/>
            <person name="Ma Y.Z."/>
            <person name="Qiu Y.X."/>
        </authorList>
    </citation>
    <scope>NUCLEOTIDE SEQUENCE [LARGE SCALE GENOMIC DNA]</scope>
    <source>
        <strain evidence="3">Hangzhou</strain>
    </source>
</reference>
<dbReference type="PANTHER" id="PTHR31066">
    <property type="entry name" value="OS05G0427100 PROTEIN-RELATED"/>
    <property type="match status" value="1"/>
</dbReference>
<dbReference type="FunFam" id="3.10.20.90:FF:000058">
    <property type="entry name" value="Octicosapeptide/phox/Bem1p domain kinase superfamily protein"/>
    <property type="match status" value="1"/>
</dbReference>
<evidence type="ECO:0000259" key="2">
    <source>
        <dbReference type="SMART" id="SM00666"/>
    </source>
</evidence>
<feature type="region of interest" description="Disordered" evidence="1">
    <location>
        <begin position="201"/>
        <end position="228"/>
    </location>
</feature>
<gene>
    <name evidence="3" type="ORF">L1049_009846</name>
</gene>
<keyword evidence="4" id="KW-1185">Reference proteome</keyword>
<protein>
    <recommendedName>
        <fullName evidence="2">PB1 domain-containing protein</fullName>
    </recommendedName>
</protein>
<dbReference type="Proteomes" id="UP001415857">
    <property type="component" value="Unassembled WGS sequence"/>
</dbReference>
<name>A0AAP0R3S8_LIQFO</name>
<proteinExistence type="predicted"/>
<comment type="caution">
    <text evidence="3">The sequence shown here is derived from an EMBL/GenBank/DDBJ whole genome shotgun (WGS) entry which is preliminary data.</text>
</comment>
<evidence type="ECO:0000313" key="3">
    <source>
        <dbReference type="EMBL" id="KAK9267420.1"/>
    </source>
</evidence>